<dbReference type="EMBL" id="LCZI01001691">
    <property type="protein sequence ID" value="KKZ59005.1"/>
    <property type="molecule type" value="Genomic_DNA"/>
</dbReference>
<dbReference type="AlphaFoldDB" id="A0A0G2HNX1"/>
<dbReference type="PANTHER" id="PTHR14097:SF8">
    <property type="entry name" value="NAD(P)-BINDING DOMAIN-CONTAINING PROTEIN"/>
    <property type="match status" value="1"/>
</dbReference>
<organism evidence="1 2">
    <name type="scientific">[Emmonsia] crescens</name>
    <dbReference type="NCBI Taxonomy" id="73230"/>
    <lineage>
        <taxon>Eukaryota</taxon>
        <taxon>Fungi</taxon>
        <taxon>Dikarya</taxon>
        <taxon>Ascomycota</taxon>
        <taxon>Pezizomycotina</taxon>
        <taxon>Eurotiomycetes</taxon>
        <taxon>Eurotiomycetidae</taxon>
        <taxon>Onygenales</taxon>
        <taxon>Ajellomycetaceae</taxon>
        <taxon>Emergomyces</taxon>
    </lineage>
</organism>
<evidence type="ECO:0000313" key="2">
    <source>
        <dbReference type="Proteomes" id="UP000034164"/>
    </source>
</evidence>
<reference evidence="2" key="1">
    <citation type="journal article" date="2015" name="PLoS Genet.">
        <title>The dynamic genome and transcriptome of the human fungal pathogen Blastomyces and close relative Emmonsia.</title>
        <authorList>
            <person name="Munoz J.F."/>
            <person name="Gauthier G.M."/>
            <person name="Desjardins C.A."/>
            <person name="Gallo J.E."/>
            <person name="Holder J."/>
            <person name="Sullivan T.D."/>
            <person name="Marty A.J."/>
            <person name="Carmen J.C."/>
            <person name="Chen Z."/>
            <person name="Ding L."/>
            <person name="Gujja S."/>
            <person name="Magrini V."/>
            <person name="Misas E."/>
            <person name="Mitreva M."/>
            <person name="Priest M."/>
            <person name="Saif S."/>
            <person name="Whiston E.A."/>
            <person name="Young S."/>
            <person name="Zeng Q."/>
            <person name="Goldman W.E."/>
            <person name="Mardis E.R."/>
            <person name="Taylor J.W."/>
            <person name="McEwen J.G."/>
            <person name="Clay O.K."/>
            <person name="Klein B.S."/>
            <person name="Cuomo C.A."/>
        </authorList>
    </citation>
    <scope>NUCLEOTIDE SEQUENCE [LARGE SCALE GENOMIC DNA]</scope>
    <source>
        <strain evidence="2">UAMH 3008</strain>
    </source>
</reference>
<evidence type="ECO:0008006" key="3">
    <source>
        <dbReference type="Google" id="ProtNLM"/>
    </source>
</evidence>
<protein>
    <recommendedName>
        <fullName evidence="3">NAD(P)-binding domain-containing protein</fullName>
    </recommendedName>
</protein>
<dbReference type="SUPFAM" id="SSF51735">
    <property type="entry name" value="NAD(P)-binding Rossmann-fold domains"/>
    <property type="match status" value="1"/>
</dbReference>
<dbReference type="Gene3D" id="3.40.50.720">
    <property type="entry name" value="NAD(P)-binding Rossmann-like Domain"/>
    <property type="match status" value="1"/>
</dbReference>
<gene>
    <name evidence="1" type="ORF">EMCG_00870</name>
</gene>
<dbReference type="OrthoDB" id="3535423at2759"/>
<dbReference type="InterPro" id="IPR036291">
    <property type="entry name" value="NAD(P)-bd_dom_sf"/>
</dbReference>
<dbReference type="Proteomes" id="UP000034164">
    <property type="component" value="Unassembled WGS sequence"/>
</dbReference>
<sequence>MHLILTGATGLVGSGVLNQMLPLIPGQISKLTILSRGPVPMAEGNPGITIIEHKNFQEYPASVLKSLEGAEGCVWAQGVTQLQVGKEEYITITKDYPLAAARAFNTLADTFKFVYISGTFLATTKPGTFTQLFATVKGECEQSLLDMLKGNTSFKPYSLRPAFVDSSSDAAVRKATANRQLPLSYRAIGAFGPLFRAFLPGIVSPTQEIGMVATALAMGDGKSLEGSGISEGGRILNNEAIRRIAKQRFASS</sequence>
<dbReference type="VEuPathDB" id="FungiDB:EMCG_00870"/>
<evidence type="ECO:0000313" key="1">
    <source>
        <dbReference type="EMBL" id="KKZ59005.1"/>
    </source>
</evidence>
<dbReference type="PANTHER" id="PTHR14097">
    <property type="entry name" value="OXIDOREDUCTASE HTATIP2"/>
    <property type="match status" value="1"/>
</dbReference>
<proteinExistence type="predicted"/>
<accession>A0A0G2HNX1</accession>
<name>A0A0G2HNX1_9EURO</name>
<comment type="caution">
    <text evidence="1">The sequence shown here is derived from an EMBL/GenBank/DDBJ whole genome shotgun (WGS) entry which is preliminary data.</text>
</comment>